<evidence type="ECO:0000256" key="2">
    <source>
        <dbReference type="ARBA" id="ARBA00006228"/>
    </source>
</evidence>
<comment type="subcellular location">
    <subcellularLocation>
        <location evidence="1">Cell membrane</location>
        <topology evidence="1">Multi-pass membrane protein</topology>
    </subcellularLocation>
</comment>
<comment type="similarity">
    <text evidence="2">Belongs to the CPA3 antiporters (TC 2.A.63) subunit E family.</text>
</comment>
<reference evidence="9 10" key="1">
    <citation type="submission" date="2020-08" db="EMBL/GenBank/DDBJ databases">
        <title>Sequencing the genomes of 1000 actinobacteria strains.</title>
        <authorList>
            <person name="Klenk H.-P."/>
        </authorList>
    </citation>
    <scope>NUCLEOTIDE SEQUENCE [LARGE SCALE GENOMIC DNA]</scope>
    <source>
        <strain evidence="9 10">DSM 17945</strain>
    </source>
</reference>
<feature type="region of interest" description="Disordered" evidence="7">
    <location>
        <begin position="193"/>
        <end position="233"/>
    </location>
</feature>
<dbReference type="Pfam" id="PF01899">
    <property type="entry name" value="MNHE"/>
    <property type="match status" value="1"/>
</dbReference>
<keyword evidence="6 8" id="KW-0472">Membrane</keyword>
<accession>A0A7W9JL60</accession>
<evidence type="ECO:0000256" key="7">
    <source>
        <dbReference type="SAM" id="MobiDB-lite"/>
    </source>
</evidence>
<feature type="transmembrane region" description="Helical" evidence="8">
    <location>
        <begin position="25"/>
        <end position="42"/>
    </location>
</feature>
<evidence type="ECO:0000256" key="5">
    <source>
        <dbReference type="ARBA" id="ARBA00022989"/>
    </source>
</evidence>
<dbReference type="RefSeq" id="WP_184173634.1">
    <property type="nucleotide sequence ID" value="NZ_BAABAG010000003.1"/>
</dbReference>
<dbReference type="GO" id="GO:0008324">
    <property type="term" value="F:monoatomic cation transmembrane transporter activity"/>
    <property type="evidence" value="ECO:0007669"/>
    <property type="project" value="InterPro"/>
</dbReference>
<keyword evidence="10" id="KW-1185">Reference proteome</keyword>
<comment type="caution">
    <text evidence="9">The sequence shown here is derived from an EMBL/GenBank/DDBJ whole genome shotgun (WGS) entry which is preliminary data.</text>
</comment>
<feature type="transmembrane region" description="Helical" evidence="8">
    <location>
        <begin position="48"/>
        <end position="67"/>
    </location>
</feature>
<dbReference type="GO" id="GO:0005886">
    <property type="term" value="C:plasma membrane"/>
    <property type="evidence" value="ECO:0007669"/>
    <property type="project" value="UniProtKB-SubCell"/>
</dbReference>
<evidence type="ECO:0000313" key="9">
    <source>
        <dbReference type="EMBL" id="MBB5849891.1"/>
    </source>
</evidence>
<name>A0A7W9JL60_9MICC</name>
<keyword evidence="4 8" id="KW-0812">Transmembrane</keyword>
<proteinExistence type="inferred from homology"/>
<evidence type="ECO:0000256" key="6">
    <source>
        <dbReference type="ARBA" id="ARBA00023136"/>
    </source>
</evidence>
<organism evidence="9 10">
    <name type="scientific">Micrococcus endophyticus</name>
    <dbReference type="NCBI Taxonomy" id="455343"/>
    <lineage>
        <taxon>Bacteria</taxon>
        <taxon>Bacillati</taxon>
        <taxon>Actinomycetota</taxon>
        <taxon>Actinomycetes</taxon>
        <taxon>Micrococcales</taxon>
        <taxon>Micrococcaceae</taxon>
        <taxon>Micrococcus</taxon>
    </lineage>
</organism>
<evidence type="ECO:0000256" key="4">
    <source>
        <dbReference type="ARBA" id="ARBA00022692"/>
    </source>
</evidence>
<dbReference type="AlphaFoldDB" id="A0A7W9JL60"/>
<keyword evidence="5 8" id="KW-1133">Transmembrane helix</keyword>
<keyword evidence="3" id="KW-1003">Cell membrane</keyword>
<dbReference type="PANTHER" id="PTHR34584:SF1">
    <property type="entry name" value="NA(+)_H(+) ANTIPORTER SUBUNIT E1"/>
    <property type="match status" value="1"/>
</dbReference>
<evidence type="ECO:0000256" key="1">
    <source>
        <dbReference type="ARBA" id="ARBA00004651"/>
    </source>
</evidence>
<dbReference type="Proteomes" id="UP000567246">
    <property type="component" value="Unassembled WGS sequence"/>
</dbReference>
<dbReference type="InterPro" id="IPR002758">
    <property type="entry name" value="Cation_antiport_E"/>
</dbReference>
<dbReference type="PANTHER" id="PTHR34584">
    <property type="entry name" value="NA(+)/H(+) ANTIPORTER SUBUNIT E1"/>
    <property type="match status" value="1"/>
</dbReference>
<evidence type="ECO:0000256" key="3">
    <source>
        <dbReference type="ARBA" id="ARBA00022475"/>
    </source>
</evidence>
<protein>
    <submittedName>
        <fullName evidence="9">Multicomponent Na+:H+ antiporter subunit E</fullName>
    </submittedName>
</protein>
<dbReference type="NCBIfam" id="NF006521">
    <property type="entry name" value="PRK08965.1-5"/>
    <property type="match status" value="1"/>
</dbReference>
<evidence type="ECO:0000313" key="10">
    <source>
        <dbReference type="Proteomes" id="UP000567246"/>
    </source>
</evidence>
<dbReference type="EMBL" id="JACHMW010000001">
    <property type="protein sequence ID" value="MBB5849891.1"/>
    <property type="molecule type" value="Genomic_DNA"/>
</dbReference>
<sequence length="233" mass="25588">MPGTDPARDATGAERPARPHRVRDMVGQWPLIAVLVLLWCAVWEDYSLHVALAGLAFSLLVMVLFPMPRIPFSGRLNPWWFLVFTSQFLGDVVRSSVEVSKVVLLRGRAARSSIVGVRLRSHDDLVITLVSHALALVPGSIVLDVDRARSILYLHVLDATTDEDIEDFRAKALRVEAGIIKAVGTREDLELVHRYPDTAPPEEESAERRRPAAPRPGGTAPIGDTADHAKEGA</sequence>
<evidence type="ECO:0000256" key="8">
    <source>
        <dbReference type="SAM" id="Phobius"/>
    </source>
</evidence>
<gene>
    <name evidence="9" type="ORF">HDA33_002455</name>
</gene>